<evidence type="ECO:0000256" key="4">
    <source>
        <dbReference type="ARBA" id="ARBA00022806"/>
    </source>
</evidence>
<dbReference type="GO" id="GO:0005829">
    <property type="term" value="C:cytosol"/>
    <property type="evidence" value="ECO:0007669"/>
    <property type="project" value="TreeGrafter"/>
</dbReference>
<evidence type="ECO:0000259" key="8">
    <source>
        <dbReference type="PROSITE" id="PS51192"/>
    </source>
</evidence>
<keyword evidence="2" id="KW-0547">Nucleotide-binding</keyword>
<accession>A0A9Q0VX48</accession>
<dbReference type="InterPro" id="IPR011545">
    <property type="entry name" value="DEAD/DEAH_box_helicase_dom"/>
</dbReference>
<dbReference type="OrthoDB" id="4255at2759"/>
<dbReference type="PANTHER" id="PTHR47959">
    <property type="entry name" value="ATP-DEPENDENT RNA HELICASE RHLE-RELATED"/>
    <property type="match status" value="1"/>
</dbReference>
<dbReference type="EMBL" id="JAPFFK010000007">
    <property type="protein sequence ID" value="KAJ6756620.1"/>
    <property type="molecule type" value="Genomic_DNA"/>
</dbReference>
<evidence type="ECO:0000256" key="3">
    <source>
        <dbReference type="ARBA" id="ARBA00022801"/>
    </source>
</evidence>
<feature type="short sequence motif" description="Q motif" evidence="6">
    <location>
        <begin position="94"/>
        <end position="122"/>
    </location>
</feature>
<dbReference type="GO" id="GO:0016787">
    <property type="term" value="F:hydrolase activity"/>
    <property type="evidence" value="ECO:0007669"/>
    <property type="project" value="UniProtKB-KW"/>
</dbReference>
<evidence type="ECO:0000256" key="5">
    <source>
        <dbReference type="ARBA" id="ARBA00022840"/>
    </source>
</evidence>
<dbReference type="InterPro" id="IPR050079">
    <property type="entry name" value="DEAD_box_RNA_helicase"/>
</dbReference>
<feature type="compositionally biased region" description="Gly residues" evidence="7">
    <location>
        <begin position="499"/>
        <end position="510"/>
    </location>
</feature>
<feature type="region of interest" description="Disordered" evidence="7">
    <location>
        <begin position="593"/>
        <end position="625"/>
    </location>
</feature>
<sequence>MLSTVLRRTSSSSVLATKRALAAVTLLQHQLTTTASPIILRNGSLSGETRPFSSFLASLLKARDFHVKSGPLDFKSSSVPDYGYDEGKGNEEGLEISRLGISQEIVGALAKKGITKLFPIQRAVLEPAMQGKDMFGRARTGTGKTLAFGIPILDKILQFNAQHGRGRYPLAIVMAPTRELARQVEKEFREAAPSLDIICLYGGTPISQQMRDLEYGVDVVVGTPGRIIDLMKRGSLVLSEVQHVVLDEADQMLGVGFVDAIETILSSVPPNRHSLCFSATMPSWIKELVRKYLKDPLTIDLVGDSDKKLAEGITLYSIASDLYAKASILGPLITEHAKGGKCIIFTETKRDADRLAYAMAKTYKCEALHGDISQSVRERTLSGFREGHFNILVATDVAARGLDVPNVDLIIHYALPRCSETFVHRSGRTGRAGKKGTAILIYTQDEGRQVQIIERDTGCKFLELPKVAVDGASIDMYNDMGRGRFNSFGSPRGYGDGGRYGGQGNYGSGQGFRNSGFGRSDDQFSGSSRNGYSRNQAGNFGRSSNFGESRMDRSSNFGDFGSGRSSSFGDFGSGRTSSFGDFGSGRTISFGDFGSGRSSSFGDNSNRSQNDYHFRQSADFGDSRK</sequence>
<dbReference type="AlphaFoldDB" id="A0A9Q0VX48"/>
<dbReference type="GO" id="GO:0005524">
    <property type="term" value="F:ATP binding"/>
    <property type="evidence" value="ECO:0007669"/>
    <property type="project" value="UniProtKB-KW"/>
</dbReference>
<feature type="compositionally biased region" description="Low complexity" evidence="7">
    <location>
        <begin position="593"/>
        <end position="608"/>
    </location>
</feature>
<dbReference type="InterPro" id="IPR027417">
    <property type="entry name" value="P-loop_NTPase"/>
</dbReference>
<evidence type="ECO:0000313" key="11">
    <source>
        <dbReference type="EMBL" id="KAJ6756620.1"/>
    </source>
</evidence>
<evidence type="ECO:0000256" key="2">
    <source>
        <dbReference type="ARBA" id="ARBA00022741"/>
    </source>
</evidence>
<evidence type="ECO:0000313" key="12">
    <source>
        <dbReference type="Proteomes" id="UP001151532"/>
    </source>
</evidence>
<dbReference type="Proteomes" id="UP001151532">
    <property type="component" value="Chromosome 16"/>
</dbReference>
<dbReference type="SMART" id="SM00490">
    <property type="entry name" value="HELICc"/>
    <property type="match status" value="1"/>
</dbReference>
<comment type="similarity">
    <text evidence="1">Belongs to the DEAD box helicase family. DDX21/DDX50 subfamily.</text>
</comment>
<proteinExistence type="inferred from homology"/>
<feature type="region of interest" description="Disordered" evidence="7">
    <location>
        <begin position="499"/>
        <end position="558"/>
    </location>
</feature>
<dbReference type="PANTHER" id="PTHR47959:SF23">
    <property type="entry name" value="HELICASE ATP-BINDING DOMAIN-CONTAINING PROTEIN"/>
    <property type="match status" value="1"/>
</dbReference>
<comment type="caution">
    <text evidence="11">The sequence shown here is derived from an EMBL/GenBank/DDBJ whole genome shotgun (WGS) entry which is preliminary data.</text>
</comment>
<name>A0A9Q0VX48_SALPP</name>
<feature type="compositionally biased region" description="Basic and acidic residues" evidence="7">
    <location>
        <begin position="610"/>
        <end position="625"/>
    </location>
</feature>
<dbReference type="InterPro" id="IPR044742">
    <property type="entry name" value="DEAD/DEAH_RhlB"/>
</dbReference>
<dbReference type="SMART" id="SM00487">
    <property type="entry name" value="DEXDc"/>
    <property type="match status" value="1"/>
</dbReference>
<evidence type="ECO:0000259" key="10">
    <source>
        <dbReference type="PROSITE" id="PS51195"/>
    </source>
</evidence>
<keyword evidence="12" id="KW-1185">Reference proteome</keyword>
<dbReference type="InterPro" id="IPR014014">
    <property type="entry name" value="RNA_helicase_DEAD_Q_motif"/>
</dbReference>
<dbReference type="PROSITE" id="PS51192">
    <property type="entry name" value="HELICASE_ATP_BIND_1"/>
    <property type="match status" value="1"/>
</dbReference>
<evidence type="ECO:0000259" key="9">
    <source>
        <dbReference type="PROSITE" id="PS51194"/>
    </source>
</evidence>
<dbReference type="CDD" id="cd00268">
    <property type="entry name" value="DEADc"/>
    <property type="match status" value="1"/>
</dbReference>
<dbReference type="PROSITE" id="PS51194">
    <property type="entry name" value="HELICASE_CTER"/>
    <property type="match status" value="1"/>
</dbReference>
<feature type="compositionally biased region" description="Polar residues" evidence="7">
    <location>
        <begin position="523"/>
        <end position="547"/>
    </location>
</feature>
<reference evidence="11" key="2">
    <citation type="journal article" date="2023" name="Int. J. Mol. Sci.">
        <title>De Novo Assembly and Annotation of 11 Diverse Shrub Willow (Salix) Genomes Reveals Novel Gene Organization in Sex-Linked Regions.</title>
        <authorList>
            <person name="Hyden B."/>
            <person name="Feng K."/>
            <person name="Yates T.B."/>
            <person name="Jawdy S."/>
            <person name="Cereghino C."/>
            <person name="Smart L.B."/>
            <person name="Muchero W."/>
        </authorList>
    </citation>
    <scope>NUCLEOTIDE SEQUENCE</scope>
    <source>
        <tissue evidence="11">Shoot tip</tissue>
    </source>
</reference>
<protein>
    <submittedName>
        <fullName evidence="11">RNA HELICASE</fullName>
    </submittedName>
</protein>
<dbReference type="Pfam" id="PF00270">
    <property type="entry name" value="DEAD"/>
    <property type="match status" value="1"/>
</dbReference>
<dbReference type="InterPro" id="IPR014001">
    <property type="entry name" value="Helicase_ATP-bd"/>
</dbReference>
<dbReference type="Gene3D" id="3.40.50.300">
    <property type="entry name" value="P-loop containing nucleotide triphosphate hydrolases"/>
    <property type="match status" value="2"/>
</dbReference>
<organism evidence="11 12">
    <name type="scientific">Salix purpurea</name>
    <name type="common">Purple osier willow</name>
    <dbReference type="NCBI Taxonomy" id="77065"/>
    <lineage>
        <taxon>Eukaryota</taxon>
        <taxon>Viridiplantae</taxon>
        <taxon>Streptophyta</taxon>
        <taxon>Embryophyta</taxon>
        <taxon>Tracheophyta</taxon>
        <taxon>Spermatophyta</taxon>
        <taxon>Magnoliopsida</taxon>
        <taxon>eudicotyledons</taxon>
        <taxon>Gunneridae</taxon>
        <taxon>Pentapetalae</taxon>
        <taxon>rosids</taxon>
        <taxon>fabids</taxon>
        <taxon>Malpighiales</taxon>
        <taxon>Salicaceae</taxon>
        <taxon>Saliceae</taxon>
        <taxon>Salix</taxon>
    </lineage>
</organism>
<reference evidence="11" key="1">
    <citation type="submission" date="2022-11" db="EMBL/GenBank/DDBJ databases">
        <authorList>
            <person name="Hyden B.L."/>
            <person name="Feng K."/>
            <person name="Yates T."/>
            <person name="Jawdy S."/>
            <person name="Smart L.B."/>
            <person name="Muchero W."/>
        </authorList>
    </citation>
    <scope>NUCLEOTIDE SEQUENCE</scope>
    <source>
        <tissue evidence="11">Shoot tip</tissue>
    </source>
</reference>
<dbReference type="PROSITE" id="PS51195">
    <property type="entry name" value="Q_MOTIF"/>
    <property type="match status" value="1"/>
</dbReference>
<feature type="domain" description="Helicase C-terminal" evidence="9">
    <location>
        <begin position="328"/>
        <end position="477"/>
    </location>
</feature>
<dbReference type="GO" id="GO:0003676">
    <property type="term" value="F:nucleic acid binding"/>
    <property type="evidence" value="ECO:0007669"/>
    <property type="project" value="InterPro"/>
</dbReference>
<dbReference type="InterPro" id="IPR001650">
    <property type="entry name" value="Helicase_C-like"/>
</dbReference>
<evidence type="ECO:0000256" key="1">
    <source>
        <dbReference type="ARBA" id="ARBA00006517"/>
    </source>
</evidence>
<dbReference type="CDD" id="cd18787">
    <property type="entry name" value="SF2_C_DEAD"/>
    <property type="match status" value="1"/>
</dbReference>
<dbReference type="Pfam" id="PF00271">
    <property type="entry name" value="Helicase_C"/>
    <property type="match status" value="1"/>
</dbReference>
<feature type="domain" description="Helicase ATP-binding" evidence="8">
    <location>
        <begin position="125"/>
        <end position="299"/>
    </location>
</feature>
<dbReference type="SUPFAM" id="SSF52540">
    <property type="entry name" value="P-loop containing nucleoside triphosphate hydrolases"/>
    <property type="match status" value="1"/>
</dbReference>
<dbReference type="EMBL" id="JAPFFK010000007">
    <property type="protein sequence ID" value="KAJ6756619.1"/>
    <property type="molecule type" value="Genomic_DNA"/>
</dbReference>
<evidence type="ECO:0000256" key="7">
    <source>
        <dbReference type="SAM" id="MobiDB-lite"/>
    </source>
</evidence>
<keyword evidence="3" id="KW-0378">Hydrolase</keyword>
<keyword evidence="4 11" id="KW-0347">Helicase</keyword>
<feature type="domain" description="DEAD-box RNA helicase Q" evidence="10">
    <location>
        <begin position="94"/>
        <end position="122"/>
    </location>
</feature>
<keyword evidence="5" id="KW-0067">ATP-binding</keyword>
<dbReference type="GO" id="GO:0003724">
    <property type="term" value="F:RNA helicase activity"/>
    <property type="evidence" value="ECO:0007669"/>
    <property type="project" value="InterPro"/>
</dbReference>
<gene>
    <name evidence="11" type="ORF">OIU79_028915</name>
</gene>
<evidence type="ECO:0000256" key="6">
    <source>
        <dbReference type="PROSITE-ProRule" id="PRU00552"/>
    </source>
</evidence>